<comment type="cofactor">
    <cofactor evidence="1">
        <name>pyridoxal 5'-phosphate</name>
        <dbReference type="ChEBI" id="CHEBI:597326"/>
    </cofactor>
</comment>
<dbReference type="GO" id="GO:1901605">
    <property type="term" value="P:alpha-amino acid metabolic process"/>
    <property type="evidence" value="ECO:0007669"/>
    <property type="project" value="TreeGrafter"/>
</dbReference>
<evidence type="ECO:0000256" key="3">
    <source>
        <dbReference type="ARBA" id="ARBA00022679"/>
    </source>
</evidence>
<evidence type="ECO:0000256" key="2">
    <source>
        <dbReference type="ARBA" id="ARBA00022576"/>
    </source>
</evidence>
<accession>A0A6A9QPJ8</accession>
<dbReference type="Proteomes" id="UP000470772">
    <property type="component" value="Unassembled WGS sequence"/>
</dbReference>
<dbReference type="GO" id="GO:0030170">
    <property type="term" value="F:pyridoxal phosphate binding"/>
    <property type="evidence" value="ECO:0007669"/>
    <property type="project" value="InterPro"/>
</dbReference>
<dbReference type="CDD" id="cd00609">
    <property type="entry name" value="AAT_like"/>
    <property type="match status" value="1"/>
</dbReference>
<keyword evidence="2 6" id="KW-0032">Aminotransferase</keyword>
<keyword evidence="3 6" id="KW-0808">Transferase</keyword>
<protein>
    <submittedName>
        <fullName evidence="6">Aminotransferase class I/II-fold pyridoxal phosphate-dependent enzyme</fullName>
    </submittedName>
</protein>
<dbReference type="InterPro" id="IPR015422">
    <property type="entry name" value="PyrdxlP-dep_Trfase_small"/>
</dbReference>
<dbReference type="Gene3D" id="3.40.640.10">
    <property type="entry name" value="Type I PLP-dependent aspartate aminotransferase-like (Major domain)"/>
    <property type="match status" value="1"/>
</dbReference>
<evidence type="ECO:0000256" key="1">
    <source>
        <dbReference type="ARBA" id="ARBA00001933"/>
    </source>
</evidence>
<proteinExistence type="predicted"/>
<dbReference type="PANTHER" id="PTHR42790:SF19">
    <property type="entry name" value="KYNURENINE_ALPHA-AMINOADIPATE AMINOTRANSFERASE, MITOCHONDRIAL"/>
    <property type="match status" value="1"/>
</dbReference>
<evidence type="ECO:0000313" key="6">
    <source>
        <dbReference type="EMBL" id="MUN29111.1"/>
    </source>
</evidence>
<dbReference type="PANTHER" id="PTHR42790">
    <property type="entry name" value="AMINOTRANSFERASE"/>
    <property type="match status" value="1"/>
</dbReference>
<feature type="domain" description="Aminotransferase class I/classII large" evidence="5">
    <location>
        <begin position="37"/>
        <end position="336"/>
    </location>
</feature>
<sequence>MMVKLIYNLGGGLPDPMVFPRSFSSPIIPFERTLSFQDLDEELIRLLKYRGIDASKDEILITTGSIQGIFIFSNTLLNDGDKVALEYPTFAGAIRVFKSRNVIPVKLPVIPYYDINIKDKIKAVYTIPTGQNPTGIHMKLEDKKRILEMAEERDFFILEDDAYGLLTPEEPTIKSLDKNGRVIYITTLSKVFSSGLRLGIMVAKPSLIEKFRDMKEEIDGGNSSISLSLLYGSLKDGSFWEGISRAKRIYEEKKVIMEEALKKYLPEAEWTRPEGGLFFFIRVKGIDSDQLQEKLARKVLISPGTKFFFDGNGKEYLRLSFSYSTPNDIEKGIEIISQEIYEMKKNSKV</sequence>
<dbReference type="InterPro" id="IPR004839">
    <property type="entry name" value="Aminotransferase_I/II_large"/>
</dbReference>
<dbReference type="InterPro" id="IPR015424">
    <property type="entry name" value="PyrdxlP-dep_Trfase"/>
</dbReference>
<keyword evidence="7" id="KW-1185">Reference proteome</keyword>
<name>A0A6A9QPJ8_SULME</name>
<reference evidence="6 7" key="1">
    <citation type="submission" date="2019-10" db="EMBL/GenBank/DDBJ databases">
        <title>Sequencing and Assembly of Multiple Reported Metal-Biooxidizing Members of the Extremely Thermoacidophilic Archaeal Family Sulfolobaceae.</title>
        <authorList>
            <person name="Counts J.A."/>
            <person name="Kelly R.M."/>
        </authorList>
    </citation>
    <scope>NUCLEOTIDE SEQUENCE [LARGE SCALE GENOMIC DNA]</scope>
    <source>
        <strain evidence="6 7">DSM 6482</strain>
    </source>
</reference>
<organism evidence="6 7">
    <name type="scientific">Sulfuracidifex metallicus DSM 6482 = JCM 9184</name>
    <dbReference type="NCBI Taxonomy" id="523847"/>
    <lineage>
        <taxon>Archaea</taxon>
        <taxon>Thermoproteota</taxon>
        <taxon>Thermoprotei</taxon>
        <taxon>Sulfolobales</taxon>
        <taxon>Sulfolobaceae</taxon>
        <taxon>Sulfuracidifex</taxon>
    </lineage>
</organism>
<dbReference type="GO" id="GO:0008483">
    <property type="term" value="F:transaminase activity"/>
    <property type="evidence" value="ECO:0007669"/>
    <property type="project" value="UniProtKB-KW"/>
</dbReference>
<evidence type="ECO:0000313" key="7">
    <source>
        <dbReference type="Proteomes" id="UP000470772"/>
    </source>
</evidence>
<evidence type="ECO:0000259" key="5">
    <source>
        <dbReference type="Pfam" id="PF00155"/>
    </source>
</evidence>
<evidence type="ECO:0000256" key="4">
    <source>
        <dbReference type="ARBA" id="ARBA00022898"/>
    </source>
</evidence>
<dbReference type="Gene3D" id="3.90.1150.10">
    <property type="entry name" value="Aspartate Aminotransferase, domain 1"/>
    <property type="match status" value="1"/>
</dbReference>
<gene>
    <name evidence="6" type="ORF">GC250_06625</name>
</gene>
<dbReference type="EMBL" id="WGGD01000005">
    <property type="protein sequence ID" value="MUN29111.1"/>
    <property type="molecule type" value="Genomic_DNA"/>
</dbReference>
<comment type="caution">
    <text evidence="6">The sequence shown here is derived from an EMBL/GenBank/DDBJ whole genome shotgun (WGS) entry which is preliminary data.</text>
</comment>
<dbReference type="SUPFAM" id="SSF53383">
    <property type="entry name" value="PLP-dependent transferases"/>
    <property type="match status" value="1"/>
</dbReference>
<keyword evidence="4" id="KW-0663">Pyridoxal phosphate</keyword>
<dbReference type="InterPro" id="IPR050859">
    <property type="entry name" value="Class-I_PLP-dep_aminotransf"/>
</dbReference>
<dbReference type="AlphaFoldDB" id="A0A6A9QPJ8"/>
<dbReference type="Pfam" id="PF00155">
    <property type="entry name" value="Aminotran_1_2"/>
    <property type="match status" value="1"/>
</dbReference>
<dbReference type="InterPro" id="IPR015421">
    <property type="entry name" value="PyrdxlP-dep_Trfase_major"/>
</dbReference>